<keyword evidence="4" id="KW-1003">Cell membrane</keyword>
<dbReference type="GO" id="GO:0008324">
    <property type="term" value="F:monoatomic cation transmembrane transporter activity"/>
    <property type="evidence" value="ECO:0007669"/>
    <property type="project" value="InterPro"/>
</dbReference>
<evidence type="ECO:0000256" key="2">
    <source>
        <dbReference type="ARBA" id="ARBA00006228"/>
    </source>
</evidence>
<dbReference type="Pfam" id="PF01899">
    <property type="entry name" value="MNHE"/>
    <property type="match status" value="1"/>
</dbReference>
<dbReference type="AlphaFoldDB" id="A0A6I6F808"/>
<gene>
    <name evidence="8" type="ORF">GOM49_17400</name>
</gene>
<evidence type="ECO:0000256" key="6">
    <source>
        <dbReference type="ARBA" id="ARBA00022989"/>
    </source>
</evidence>
<evidence type="ECO:0000313" key="8">
    <source>
        <dbReference type="EMBL" id="QGU96627.1"/>
    </source>
</evidence>
<keyword evidence="7" id="KW-0472">Membrane</keyword>
<keyword evidence="6" id="KW-1133">Transmembrane helix</keyword>
<dbReference type="Proteomes" id="UP000422764">
    <property type="component" value="Chromosome"/>
</dbReference>
<dbReference type="InterPro" id="IPR002758">
    <property type="entry name" value="Cation_antiport_E"/>
</dbReference>
<sequence>MYLYIFILLKEIVIANFHVAKKVLSPGMNISPTVVTINTRLKSDFYKMVLANSITLTPGTLTVAMEDETLIIHCLEKGYVEGLINSQFEEILLKVEGCR</sequence>
<organism evidence="8 9">
    <name type="scientific">Clostridium bovifaecis</name>
    <dbReference type="NCBI Taxonomy" id="2184719"/>
    <lineage>
        <taxon>Bacteria</taxon>
        <taxon>Bacillati</taxon>
        <taxon>Bacillota</taxon>
        <taxon>Clostridia</taxon>
        <taxon>Eubacteriales</taxon>
        <taxon>Clostridiaceae</taxon>
        <taxon>Clostridium</taxon>
    </lineage>
</organism>
<evidence type="ECO:0000256" key="3">
    <source>
        <dbReference type="ARBA" id="ARBA00022449"/>
    </source>
</evidence>
<keyword evidence="3" id="KW-0813">Transport</keyword>
<reference evidence="8 9" key="1">
    <citation type="submission" date="2019-12" db="EMBL/GenBank/DDBJ databases">
        <title>Genome sequenceing of Clostridium bovifaecis.</title>
        <authorList>
            <person name="Yao Y."/>
        </authorList>
    </citation>
    <scope>NUCLEOTIDE SEQUENCE [LARGE SCALE GENOMIC DNA]</scope>
    <source>
        <strain evidence="8 9">BXX</strain>
    </source>
</reference>
<keyword evidence="5" id="KW-0812">Transmembrane</keyword>
<dbReference type="GO" id="GO:0005886">
    <property type="term" value="C:plasma membrane"/>
    <property type="evidence" value="ECO:0007669"/>
    <property type="project" value="UniProtKB-SubCell"/>
</dbReference>
<dbReference type="EMBL" id="CP046522">
    <property type="protein sequence ID" value="QGU96627.1"/>
    <property type="molecule type" value="Genomic_DNA"/>
</dbReference>
<comment type="similarity">
    <text evidence="2">Belongs to the CPA3 antiporters (TC 2.A.63) subunit E family.</text>
</comment>
<evidence type="ECO:0000313" key="9">
    <source>
        <dbReference type="Proteomes" id="UP000422764"/>
    </source>
</evidence>
<accession>A0A6I6F808</accession>
<keyword evidence="3" id="KW-0050">Antiport</keyword>
<comment type="subcellular location">
    <subcellularLocation>
        <location evidence="1">Cell membrane</location>
        <topology evidence="1">Multi-pass membrane protein</topology>
    </subcellularLocation>
</comment>
<dbReference type="PANTHER" id="PTHR34584">
    <property type="entry name" value="NA(+)/H(+) ANTIPORTER SUBUNIT E1"/>
    <property type="match status" value="1"/>
</dbReference>
<keyword evidence="9" id="KW-1185">Reference proteome</keyword>
<evidence type="ECO:0000256" key="4">
    <source>
        <dbReference type="ARBA" id="ARBA00022475"/>
    </source>
</evidence>
<evidence type="ECO:0000256" key="1">
    <source>
        <dbReference type="ARBA" id="ARBA00004651"/>
    </source>
</evidence>
<name>A0A6I6F808_9CLOT</name>
<evidence type="ECO:0000256" key="7">
    <source>
        <dbReference type="ARBA" id="ARBA00023136"/>
    </source>
</evidence>
<proteinExistence type="inferred from homology"/>
<dbReference type="GO" id="GO:0015297">
    <property type="term" value="F:antiporter activity"/>
    <property type="evidence" value="ECO:0007669"/>
    <property type="project" value="UniProtKB-KW"/>
</dbReference>
<evidence type="ECO:0000256" key="5">
    <source>
        <dbReference type="ARBA" id="ARBA00022692"/>
    </source>
</evidence>
<evidence type="ECO:0008006" key="10">
    <source>
        <dbReference type="Google" id="ProtNLM"/>
    </source>
</evidence>
<protein>
    <recommendedName>
        <fullName evidence="10">Sodium:proton antiporter</fullName>
    </recommendedName>
</protein>
<dbReference type="PANTHER" id="PTHR34584:SF1">
    <property type="entry name" value="NA(+)_H(+) ANTIPORTER SUBUNIT E1"/>
    <property type="match status" value="1"/>
</dbReference>